<protein>
    <recommendedName>
        <fullName evidence="1">Serine-threonine/tyrosine-protein kinase catalytic domain-containing protein</fullName>
    </recommendedName>
</protein>
<dbReference type="GO" id="GO:0007169">
    <property type="term" value="P:cell surface receptor protein tyrosine kinase signaling pathway"/>
    <property type="evidence" value="ECO:0007669"/>
    <property type="project" value="TreeGrafter"/>
</dbReference>
<dbReference type="InterPro" id="IPR001245">
    <property type="entry name" value="Ser-Thr/Tyr_kinase_cat_dom"/>
</dbReference>
<dbReference type="PANTHER" id="PTHR24416:SF611">
    <property type="entry name" value="TYROSINE-PROTEIN KINASE TRANSMEMBRANE RECEPTOR ROR"/>
    <property type="match status" value="1"/>
</dbReference>
<dbReference type="InterPro" id="IPR050122">
    <property type="entry name" value="RTK"/>
</dbReference>
<dbReference type="STRING" id="36166.T1GU63"/>
<dbReference type="GO" id="GO:0043235">
    <property type="term" value="C:receptor complex"/>
    <property type="evidence" value="ECO:0007669"/>
    <property type="project" value="TreeGrafter"/>
</dbReference>
<dbReference type="Gene3D" id="1.10.510.10">
    <property type="entry name" value="Transferase(Phosphotransferase) domain 1"/>
    <property type="match status" value="1"/>
</dbReference>
<dbReference type="PANTHER" id="PTHR24416">
    <property type="entry name" value="TYROSINE-PROTEIN KINASE RECEPTOR"/>
    <property type="match status" value="1"/>
</dbReference>
<dbReference type="Pfam" id="PF07714">
    <property type="entry name" value="PK_Tyr_Ser-Thr"/>
    <property type="match status" value="1"/>
</dbReference>
<organism evidence="2 3">
    <name type="scientific">Megaselia scalaris</name>
    <name type="common">Humpbacked fly</name>
    <name type="synonym">Phora scalaris</name>
    <dbReference type="NCBI Taxonomy" id="36166"/>
    <lineage>
        <taxon>Eukaryota</taxon>
        <taxon>Metazoa</taxon>
        <taxon>Ecdysozoa</taxon>
        <taxon>Arthropoda</taxon>
        <taxon>Hexapoda</taxon>
        <taxon>Insecta</taxon>
        <taxon>Pterygota</taxon>
        <taxon>Neoptera</taxon>
        <taxon>Endopterygota</taxon>
        <taxon>Diptera</taxon>
        <taxon>Brachycera</taxon>
        <taxon>Muscomorpha</taxon>
        <taxon>Platypezoidea</taxon>
        <taxon>Phoridae</taxon>
        <taxon>Megaseliini</taxon>
        <taxon>Megaselia</taxon>
    </lineage>
</organism>
<dbReference type="InterPro" id="IPR011009">
    <property type="entry name" value="Kinase-like_dom_sf"/>
</dbReference>
<dbReference type="GO" id="GO:0004714">
    <property type="term" value="F:transmembrane receptor protein tyrosine kinase activity"/>
    <property type="evidence" value="ECO:0007669"/>
    <property type="project" value="TreeGrafter"/>
</dbReference>
<reference evidence="2" key="2">
    <citation type="submission" date="2015-06" db="UniProtKB">
        <authorList>
            <consortium name="EnsemblMetazoa"/>
        </authorList>
    </citation>
    <scope>IDENTIFICATION</scope>
</reference>
<dbReference type="EnsemblMetazoa" id="MESCA007271-RA">
    <property type="protein sequence ID" value="MESCA007271-PA"/>
    <property type="gene ID" value="MESCA007271"/>
</dbReference>
<evidence type="ECO:0000259" key="1">
    <source>
        <dbReference type="Pfam" id="PF07714"/>
    </source>
</evidence>
<proteinExistence type="predicted"/>
<evidence type="ECO:0000313" key="3">
    <source>
        <dbReference type="Proteomes" id="UP000015102"/>
    </source>
</evidence>
<dbReference type="EMBL" id="CAQQ02009044">
    <property type="status" value="NOT_ANNOTATED_CDS"/>
    <property type="molecule type" value="Genomic_DNA"/>
</dbReference>
<dbReference type="SUPFAM" id="SSF56112">
    <property type="entry name" value="Protein kinase-like (PK-like)"/>
    <property type="match status" value="1"/>
</dbReference>
<feature type="domain" description="Serine-threonine/tyrosine-protein kinase catalytic" evidence="1">
    <location>
        <begin position="1"/>
        <end position="60"/>
    </location>
</feature>
<accession>T1GU63</accession>
<evidence type="ECO:0000313" key="2">
    <source>
        <dbReference type="EnsemblMetazoa" id="MESCA007271-PA"/>
    </source>
</evidence>
<dbReference type="GO" id="GO:0005886">
    <property type="term" value="C:plasma membrane"/>
    <property type="evidence" value="ECO:0007669"/>
    <property type="project" value="TreeGrafter"/>
</dbReference>
<keyword evidence="3" id="KW-1185">Reference proteome</keyword>
<reference evidence="3" key="1">
    <citation type="submission" date="2013-02" db="EMBL/GenBank/DDBJ databases">
        <authorList>
            <person name="Hughes D."/>
        </authorList>
    </citation>
    <scope>NUCLEOTIDE SEQUENCE</scope>
    <source>
        <strain>Durham</strain>
        <strain evidence="3">NC isolate 2 -- Noor lab</strain>
    </source>
</reference>
<dbReference type="HOGENOM" id="CLU_2608760_0_0_1"/>
<name>T1GU63_MEGSC</name>
<sequence length="79" mass="9296">MYSLGEAPYAGEGGVDTIKKIEDGYRLPRPNMCSETTYDMMTRCWYYNPKDRPTFRILKDFFTSDYSNLNELVSFENIE</sequence>
<dbReference type="Proteomes" id="UP000015102">
    <property type="component" value="Unassembled WGS sequence"/>
</dbReference>
<dbReference type="AlphaFoldDB" id="T1GU63"/>